<comment type="catalytic activity">
    <reaction evidence="11">
        <text>a very-long-chain acyl-CoA + malonyl-CoA + H(+) = a very-long-chain 3-oxoacyl-CoA + CO2 + CoA</text>
        <dbReference type="Rhea" id="RHEA:32727"/>
        <dbReference type="ChEBI" id="CHEBI:15378"/>
        <dbReference type="ChEBI" id="CHEBI:16526"/>
        <dbReference type="ChEBI" id="CHEBI:57287"/>
        <dbReference type="ChEBI" id="CHEBI:57384"/>
        <dbReference type="ChEBI" id="CHEBI:90725"/>
        <dbReference type="ChEBI" id="CHEBI:90736"/>
        <dbReference type="EC" id="2.3.1.199"/>
    </reaction>
</comment>
<dbReference type="Proteomes" id="UP001432027">
    <property type="component" value="Unassembled WGS sequence"/>
</dbReference>
<dbReference type="PANTHER" id="PTHR11157:SF26">
    <property type="entry name" value="ELONGATION OF LONG CHAIN FATTY ACIDS PROTEIN 1"/>
    <property type="match status" value="1"/>
</dbReference>
<feature type="transmembrane region" description="Helical" evidence="11">
    <location>
        <begin position="72"/>
        <end position="95"/>
    </location>
</feature>
<keyword evidence="10 11" id="KW-0275">Fatty acid biosynthesis</keyword>
<evidence type="ECO:0000256" key="11">
    <source>
        <dbReference type="RuleBase" id="RU361115"/>
    </source>
</evidence>
<evidence type="ECO:0000256" key="2">
    <source>
        <dbReference type="ARBA" id="ARBA00005194"/>
    </source>
</evidence>
<keyword evidence="8 11" id="KW-0443">Lipid metabolism</keyword>
<feature type="transmembrane region" description="Helical" evidence="11">
    <location>
        <begin position="119"/>
        <end position="142"/>
    </location>
</feature>
<organism evidence="12 13">
    <name type="scientific">Pristionchus entomophagus</name>
    <dbReference type="NCBI Taxonomy" id="358040"/>
    <lineage>
        <taxon>Eukaryota</taxon>
        <taxon>Metazoa</taxon>
        <taxon>Ecdysozoa</taxon>
        <taxon>Nematoda</taxon>
        <taxon>Chromadorea</taxon>
        <taxon>Rhabditida</taxon>
        <taxon>Rhabditina</taxon>
        <taxon>Diplogasteromorpha</taxon>
        <taxon>Diplogasteroidea</taxon>
        <taxon>Neodiplogasteridae</taxon>
        <taxon>Pristionchus</taxon>
    </lineage>
</organism>
<keyword evidence="7 11" id="KW-1133">Transmembrane helix</keyword>
<comment type="similarity">
    <text evidence="11">Belongs to the ELO family.</text>
</comment>
<dbReference type="GO" id="GO:0034626">
    <property type="term" value="P:fatty acid elongation, polyunsaturated fatty acid"/>
    <property type="evidence" value="ECO:0007669"/>
    <property type="project" value="TreeGrafter"/>
</dbReference>
<evidence type="ECO:0000256" key="9">
    <source>
        <dbReference type="ARBA" id="ARBA00023136"/>
    </source>
</evidence>
<dbReference type="AlphaFoldDB" id="A0AAV5TE61"/>
<sequence>MISMERLQEVHLNVSELVSVLTEEEFDYRRAARWMDGHVALAVQAIVIYLVAIFGIKFWMRNRQPYNLKLPLAIWNFVIANLSGLSALAMCYEYFYTLFKNGVNETICNTQEEFFTGRIGYAVFVLLLARLPEFMDTFFIVLRKQKLMFIHWYHHTATLLVGWVTYSAAFPAAVHLIFVNALIHLAMYSYYFLTALNFRPPPFVAKLITIFQIAQFFMSLYGLVYVVYAHFLLEMPCMVESESFLIHWMMILSYTYLFVDFFITKYVRGKQE</sequence>
<feature type="transmembrane region" description="Helical" evidence="11">
    <location>
        <begin position="172"/>
        <end position="193"/>
    </location>
</feature>
<dbReference type="EC" id="2.3.1.199" evidence="11"/>
<dbReference type="InterPro" id="IPR030457">
    <property type="entry name" value="ELO_CS"/>
</dbReference>
<dbReference type="Pfam" id="PF01151">
    <property type="entry name" value="ELO"/>
    <property type="match status" value="1"/>
</dbReference>
<feature type="non-terminal residue" evidence="12">
    <location>
        <position position="272"/>
    </location>
</feature>
<evidence type="ECO:0000256" key="8">
    <source>
        <dbReference type="ARBA" id="ARBA00023098"/>
    </source>
</evidence>
<evidence type="ECO:0000256" key="7">
    <source>
        <dbReference type="ARBA" id="ARBA00022989"/>
    </source>
</evidence>
<evidence type="ECO:0000256" key="4">
    <source>
        <dbReference type="ARBA" id="ARBA00022679"/>
    </source>
</evidence>
<dbReference type="EMBL" id="BTSX01000004">
    <property type="protein sequence ID" value="GMS92657.1"/>
    <property type="molecule type" value="Genomic_DNA"/>
</dbReference>
<dbReference type="GO" id="GO:0042761">
    <property type="term" value="P:very long-chain fatty acid biosynthetic process"/>
    <property type="evidence" value="ECO:0007669"/>
    <property type="project" value="TreeGrafter"/>
</dbReference>
<evidence type="ECO:0000256" key="10">
    <source>
        <dbReference type="ARBA" id="ARBA00023160"/>
    </source>
</evidence>
<comment type="caution">
    <text evidence="12">The sequence shown here is derived from an EMBL/GenBank/DDBJ whole genome shotgun (WGS) entry which is preliminary data.</text>
</comment>
<proteinExistence type="inferred from homology"/>
<evidence type="ECO:0000256" key="5">
    <source>
        <dbReference type="ARBA" id="ARBA00022692"/>
    </source>
</evidence>
<keyword evidence="9 11" id="KW-0472">Membrane</keyword>
<dbReference type="InterPro" id="IPR002076">
    <property type="entry name" value="ELO_fam"/>
</dbReference>
<feature type="transmembrane region" description="Helical" evidence="11">
    <location>
        <begin position="39"/>
        <end position="60"/>
    </location>
</feature>
<dbReference type="PROSITE" id="PS01188">
    <property type="entry name" value="ELO"/>
    <property type="match status" value="1"/>
</dbReference>
<reference evidence="12" key="1">
    <citation type="submission" date="2023-10" db="EMBL/GenBank/DDBJ databases">
        <title>Genome assembly of Pristionchus species.</title>
        <authorList>
            <person name="Yoshida K."/>
            <person name="Sommer R.J."/>
        </authorList>
    </citation>
    <scope>NUCLEOTIDE SEQUENCE</scope>
    <source>
        <strain evidence="12">RS0144</strain>
    </source>
</reference>
<evidence type="ECO:0000256" key="3">
    <source>
        <dbReference type="ARBA" id="ARBA00022516"/>
    </source>
</evidence>
<dbReference type="GO" id="GO:0005789">
    <property type="term" value="C:endoplasmic reticulum membrane"/>
    <property type="evidence" value="ECO:0007669"/>
    <property type="project" value="TreeGrafter"/>
</dbReference>
<dbReference type="GO" id="GO:0019367">
    <property type="term" value="P:fatty acid elongation, saturated fatty acid"/>
    <property type="evidence" value="ECO:0007669"/>
    <property type="project" value="TreeGrafter"/>
</dbReference>
<keyword evidence="4 11" id="KW-0808">Transferase</keyword>
<comment type="subcellular location">
    <subcellularLocation>
        <location evidence="1">Membrane</location>
        <topology evidence="1">Multi-pass membrane protein</topology>
    </subcellularLocation>
</comment>
<keyword evidence="5 11" id="KW-0812">Transmembrane</keyword>
<comment type="pathway">
    <text evidence="2">Lipid metabolism; fatty acid biosynthesis.</text>
</comment>
<dbReference type="PANTHER" id="PTHR11157">
    <property type="entry name" value="FATTY ACID ACYL TRANSFERASE-RELATED"/>
    <property type="match status" value="1"/>
</dbReference>
<evidence type="ECO:0000313" key="13">
    <source>
        <dbReference type="Proteomes" id="UP001432027"/>
    </source>
</evidence>
<keyword evidence="6 11" id="KW-0276">Fatty acid metabolism</keyword>
<evidence type="ECO:0000256" key="1">
    <source>
        <dbReference type="ARBA" id="ARBA00004141"/>
    </source>
</evidence>
<keyword evidence="3 11" id="KW-0444">Lipid biosynthesis</keyword>
<keyword evidence="13" id="KW-1185">Reference proteome</keyword>
<feature type="transmembrane region" description="Helical" evidence="11">
    <location>
        <begin position="245"/>
        <end position="263"/>
    </location>
</feature>
<dbReference type="GO" id="GO:0034625">
    <property type="term" value="P:fatty acid elongation, monounsaturated fatty acid"/>
    <property type="evidence" value="ECO:0007669"/>
    <property type="project" value="TreeGrafter"/>
</dbReference>
<gene>
    <name evidence="12" type="ORF">PENTCL1PPCAC_14832</name>
</gene>
<name>A0AAV5TE61_9BILA</name>
<protein>
    <recommendedName>
        <fullName evidence="11">Elongation of very long chain fatty acids protein</fullName>
        <ecNumber evidence="11">2.3.1.199</ecNumber>
    </recommendedName>
    <alternativeName>
        <fullName evidence="11">Very-long-chain 3-oxoacyl-CoA synthase</fullName>
    </alternativeName>
</protein>
<accession>A0AAV5TE61</accession>
<evidence type="ECO:0000313" key="12">
    <source>
        <dbReference type="EMBL" id="GMS92657.1"/>
    </source>
</evidence>
<feature type="transmembrane region" description="Helical" evidence="11">
    <location>
        <begin position="213"/>
        <end position="233"/>
    </location>
</feature>
<evidence type="ECO:0000256" key="6">
    <source>
        <dbReference type="ARBA" id="ARBA00022832"/>
    </source>
</evidence>
<dbReference type="GO" id="GO:0030148">
    <property type="term" value="P:sphingolipid biosynthetic process"/>
    <property type="evidence" value="ECO:0007669"/>
    <property type="project" value="TreeGrafter"/>
</dbReference>
<dbReference type="GO" id="GO:0009922">
    <property type="term" value="F:fatty acid elongase activity"/>
    <property type="evidence" value="ECO:0007669"/>
    <property type="project" value="UniProtKB-EC"/>
</dbReference>